<dbReference type="SUPFAM" id="SSF140453">
    <property type="entry name" value="EsxAB dimer-like"/>
    <property type="match status" value="1"/>
</dbReference>
<keyword evidence="2" id="KW-1185">Reference proteome</keyword>
<dbReference type="STRING" id="115433.SAMN05421835_12823"/>
<proteinExistence type="predicted"/>
<dbReference type="AlphaFoldDB" id="A0A1I4BDP6"/>
<accession>A0A1I4BDP6</accession>
<evidence type="ECO:0000313" key="2">
    <source>
        <dbReference type="Proteomes" id="UP000199025"/>
    </source>
</evidence>
<dbReference type="Proteomes" id="UP000199025">
    <property type="component" value="Unassembled WGS sequence"/>
</dbReference>
<evidence type="ECO:0000313" key="1">
    <source>
        <dbReference type="EMBL" id="SFK66914.1"/>
    </source>
</evidence>
<reference evidence="1 2" key="1">
    <citation type="submission" date="2016-10" db="EMBL/GenBank/DDBJ databases">
        <authorList>
            <person name="de Groot N.N."/>
        </authorList>
    </citation>
    <scope>NUCLEOTIDE SEQUENCE [LARGE SCALE GENOMIC DNA]</scope>
    <source>
        <strain evidence="1 2">DSM 44468</strain>
    </source>
</reference>
<dbReference type="RefSeq" id="WP_091515019.1">
    <property type="nucleotide sequence ID" value="NZ_CBDQZW010000053.1"/>
</dbReference>
<dbReference type="Gene3D" id="1.10.287.1060">
    <property type="entry name" value="ESAT-6-like"/>
    <property type="match status" value="1"/>
</dbReference>
<protein>
    <recommendedName>
        <fullName evidence="3">Excreted virulence factor EspC, type VII ESX diderm</fullName>
    </recommendedName>
</protein>
<dbReference type="EMBL" id="FORP01000028">
    <property type="protein sequence ID" value="SFK66914.1"/>
    <property type="molecule type" value="Genomic_DNA"/>
</dbReference>
<name>A0A1I4BDP6_9PSEU</name>
<dbReference type="InterPro" id="IPR036689">
    <property type="entry name" value="ESAT-6-like_sf"/>
</dbReference>
<evidence type="ECO:0008006" key="3">
    <source>
        <dbReference type="Google" id="ProtNLM"/>
    </source>
</evidence>
<gene>
    <name evidence="1" type="ORF">SAMN05421835_12823</name>
</gene>
<organism evidence="1 2">
    <name type="scientific">Amycolatopsis sacchari</name>
    <dbReference type="NCBI Taxonomy" id="115433"/>
    <lineage>
        <taxon>Bacteria</taxon>
        <taxon>Bacillati</taxon>
        <taxon>Actinomycetota</taxon>
        <taxon>Actinomycetes</taxon>
        <taxon>Pseudonocardiales</taxon>
        <taxon>Pseudonocardiaceae</taxon>
        <taxon>Amycolatopsis</taxon>
    </lineage>
</organism>
<dbReference type="OrthoDB" id="4562539at2"/>
<sequence length="101" mass="10381">MTGFESDVERLSARAGEFDGLVERAARVSAELERALAGASAAWGSDAVGRSFAAAHVGAADEAAERVRGLAERLAQAGGSFAEAARRYRAGDEAAADAVRD</sequence>